<gene>
    <name evidence="3" type="ORF">D9756_010158</name>
</gene>
<dbReference type="InterPro" id="IPR027417">
    <property type="entry name" value="P-loop_NTPase"/>
</dbReference>
<organism evidence="3 4">
    <name type="scientific">Leucocoprinus leucothites</name>
    <dbReference type="NCBI Taxonomy" id="201217"/>
    <lineage>
        <taxon>Eukaryota</taxon>
        <taxon>Fungi</taxon>
        <taxon>Dikarya</taxon>
        <taxon>Basidiomycota</taxon>
        <taxon>Agaricomycotina</taxon>
        <taxon>Agaricomycetes</taxon>
        <taxon>Agaricomycetidae</taxon>
        <taxon>Agaricales</taxon>
        <taxon>Agaricineae</taxon>
        <taxon>Agaricaceae</taxon>
        <taxon>Leucocoprinus</taxon>
    </lineage>
</organism>
<dbReference type="SUPFAM" id="SSF52540">
    <property type="entry name" value="P-loop containing nucleoside triphosphate hydrolases"/>
    <property type="match status" value="1"/>
</dbReference>
<dbReference type="EMBL" id="JAACJO010000022">
    <property type="protein sequence ID" value="KAF5347912.1"/>
    <property type="molecule type" value="Genomic_DNA"/>
</dbReference>
<dbReference type="Gene3D" id="3.40.50.300">
    <property type="entry name" value="P-loop containing nucleotide triphosphate hydrolases"/>
    <property type="match status" value="1"/>
</dbReference>
<dbReference type="Pfam" id="PF24883">
    <property type="entry name" value="NPHP3_N"/>
    <property type="match status" value="1"/>
</dbReference>
<dbReference type="PROSITE" id="PS50837">
    <property type="entry name" value="NACHT"/>
    <property type="match status" value="1"/>
</dbReference>
<dbReference type="InterPro" id="IPR007111">
    <property type="entry name" value="NACHT_NTPase"/>
</dbReference>
<keyword evidence="4" id="KW-1185">Reference proteome</keyword>
<proteinExistence type="predicted"/>
<name>A0A8H5CTZ4_9AGAR</name>
<comment type="caution">
    <text evidence="3">The sequence shown here is derived from an EMBL/GenBank/DDBJ whole genome shotgun (WGS) entry which is preliminary data.</text>
</comment>
<dbReference type="PANTHER" id="PTHR10039">
    <property type="entry name" value="AMELOGENIN"/>
    <property type="match status" value="1"/>
</dbReference>
<dbReference type="AlphaFoldDB" id="A0A8H5CTZ4"/>
<dbReference type="InterPro" id="IPR056884">
    <property type="entry name" value="NPHP3-like_N"/>
</dbReference>
<evidence type="ECO:0000313" key="3">
    <source>
        <dbReference type="EMBL" id="KAF5347912.1"/>
    </source>
</evidence>
<keyword evidence="1" id="KW-0677">Repeat</keyword>
<dbReference type="OrthoDB" id="194358at2759"/>
<sequence length="1063" mass="120660">MDGKAPGMGLTSLASNPTVQNTSFFSGAHHLTFHNPIMVGNDRPDIEKERLLEKKAMVDATYDSAARYYTAPQCHPETRVPLRERLINWLLDTDRAESLFWLYGPAGVGKSAMAQNIMEYYAKQGFRGAGLFLSRANGRDDPNRIVPSLAHQLALAYPAFRKRISEALNADPTILDKRLPLQFQQLIDKPSDALRIETPNSIPHPILLLIDGLDECNTPDAQRELIKMFVFFALAFKARQLPFVCIIISRPEWQIVSTFDALGPASGVWREELSMNTPAARRDVSMVLRDGFKRIKSKNSDAFSADVEWPACTDVQSIESAASGNMLLASLVVACVDDDDPTAQLELCLKSLQGELTSDERNPFEPLTALYRGLLLSIPLTLRRTALLILYAQLTIGEDVSLDGEEVSAQAIANFLFIGQTAFYGSLRRLRSVLSIPSPANAQGKHLEFSHTTFANYVKVAVQVGHFELHEVDALAEIRAACIKWHQILGPMTEKVTSKDLSDILPWVEQRGINQVQSCVMPVLFKQWHGLLRRGDVGKLQEELESFPFNDLPWRLEDYLDPGDLDKDNIMGILEHPKRLIRDLVTNLKETWTWSSASTCIVRTVPLWPTDYQLIDKYVPLFGQLTMEVKPLDWDLALQSMWDEADLLFCSLKDSFDDRAAFRDIWDINWCPTLLYFLLGHDQNTILVIVHPYDMDQEAHWKETFAKMKTFDSISSDQSLLDLIETFPFDDEDVYPPPYPLINSCDNLILIHDSKLSTTYKEILCLICHHTLLNIPPNISHIAQQILAFIVITGCGFNTWWALQLKDLQCFMGLDYATITSVLQWLHPLVFLWRPDPLDPNTAWLLLRDPDYDMCVYSIGSAGVGKSIKRWSCIEEQAWVAVLGLWIEWSSWCLLTGDYSFIPSLCRGRDLLDNTWAAMGKICTSHGLTTVATRLHNFPFCHLDRELFYRFRFHLAFQDLVFRLSSDSAFAPLLRTQPNCPMDCLLLEKWAEFGHKSEFVKFPITVDRSTTKFYPISLSMTGIPPPRKKGYRIFLIGMMQRGYRMTMNDDDGDELEGGTPDGL</sequence>
<protein>
    <recommendedName>
        <fullName evidence="2">NACHT domain-containing protein</fullName>
    </recommendedName>
</protein>
<dbReference type="PANTHER" id="PTHR10039:SF14">
    <property type="entry name" value="NACHT DOMAIN-CONTAINING PROTEIN"/>
    <property type="match status" value="1"/>
</dbReference>
<evidence type="ECO:0000259" key="2">
    <source>
        <dbReference type="PROSITE" id="PS50837"/>
    </source>
</evidence>
<reference evidence="3 4" key="1">
    <citation type="journal article" date="2020" name="ISME J.">
        <title>Uncovering the hidden diversity of litter-decomposition mechanisms in mushroom-forming fungi.</title>
        <authorList>
            <person name="Floudas D."/>
            <person name="Bentzer J."/>
            <person name="Ahren D."/>
            <person name="Johansson T."/>
            <person name="Persson P."/>
            <person name="Tunlid A."/>
        </authorList>
    </citation>
    <scope>NUCLEOTIDE SEQUENCE [LARGE SCALE GENOMIC DNA]</scope>
    <source>
        <strain evidence="3 4">CBS 146.42</strain>
    </source>
</reference>
<evidence type="ECO:0000313" key="4">
    <source>
        <dbReference type="Proteomes" id="UP000559027"/>
    </source>
</evidence>
<dbReference type="Proteomes" id="UP000559027">
    <property type="component" value="Unassembled WGS sequence"/>
</dbReference>
<evidence type="ECO:0000256" key="1">
    <source>
        <dbReference type="ARBA" id="ARBA00022737"/>
    </source>
</evidence>
<accession>A0A8H5CTZ4</accession>
<feature type="domain" description="NACHT" evidence="2">
    <location>
        <begin position="98"/>
        <end position="249"/>
    </location>
</feature>